<keyword evidence="3" id="KW-1185">Reference proteome</keyword>
<evidence type="ECO:0000313" key="3">
    <source>
        <dbReference type="Proteomes" id="UP001164746"/>
    </source>
</evidence>
<feature type="region of interest" description="Disordered" evidence="1">
    <location>
        <begin position="67"/>
        <end position="100"/>
    </location>
</feature>
<evidence type="ECO:0000256" key="1">
    <source>
        <dbReference type="SAM" id="MobiDB-lite"/>
    </source>
</evidence>
<feature type="compositionally biased region" description="Polar residues" evidence="1">
    <location>
        <begin position="91"/>
        <end position="100"/>
    </location>
</feature>
<gene>
    <name evidence="2" type="ORF">MAR_032742</name>
</gene>
<feature type="compositionally biased region" description="Polar residues" evidence="1">
    <location>
        <begin position="71"/>
        <end position="83"/>
    </location>
</feature>
<organism evidence="2 3">
    <name type="scientific">Mya arenaria</name>
    <name type="common">Soft-shell clam</name>
    <dbReference type="NCBI Taxonomy" id="6604"/>
    <lineage>
        <taxon>Eukaryota</taxon>
        <taxon>Metazoa</taxon>
        <taxon>Spiralia</taxon>
        <taxon>Lophotrochozoa</taxon>
        <taxon>Mollusca</taxon>
        <taxon>Bivalvia</taxon>
        <taxon>Autobranchia</taxon>
        <taxon>Heteroconchia</taxon>
        <taxon>Euheterodonta</taxon>
        <taxon>Imparidentia</taxon>
        <taxon>Neoheterodontei</taxon>
        <taxon>Myida</taxon>
        <taxon>Myoidea</taxon>
        <taxon>Myidae</taxon>
        <taxon>Mya</taxon>
    </lineage>
</organism>
<sequence length="281" mass="30357">MEEAISRANAEAEHQYNVQNVRSFQSPTGRGRGKTGIRRHQPYPVSRPILVSATPAKLAERVVKLEHDHGNINQSAGYPTMSETGADDSESSSSTVVNEQGQEGLSLGADLSGLVAPIVAPDGTVHSGHGNQTVKLETLTESQMDELEITGVTPGRQIPSAQDWDSNVGANISLEYDPSASGATGSQADLEAQQAFNCDDLQNSCSFPLPIEDDKLAHVGDVKYGVRIPKDALQRCEKSAKSAEKLALNLVEFLLSPEELQTVTVTYSQSSRRKMENGRRW</sequence>
<accession>A0ABY7F7J4</accession>
<dbReference type="Proteomes" id="UP001164746">
    <property type="component" value="Chromosome 10"/>
</dbReference>
<feature type="region of interest" description="Disordered" evidence="1">
    <location>
        <begin position="1"/>
        <end position="40"/>
    </location>
</feature>
<proteinExistence type="predicted"/>
<feature type="compositionally biased region" description="Polar residues" evidence="1">
    <location>
        <begin position="16"/>
        <end position="27"/>
    </location>
</feature>
<protein>
    <submittedName>
        <fullName evidence="2">Uncharacterized protein</fullName>
    </submittedName>
</protein>
<dbReference type="EMBL" id="CP111021">
    <property type="protein sequence ID" value="WAR18148.1"/>
    <property type="molecule type" value="Genomic_DNA"/>
</dbReference>
<evidence type="ECO:0000313" key="2">
    <source>
        <dbReference type="EMBL" id="WAR18148.1"/>
    </source>
</evidence>
<name>A0ABY7F7J4_MYAAR</name>
<reference evidence="2" key="1">
    <citation type="submission" date="2022-11" db="EMBL/GenBank/DDBJ databases">
        <title>Centuries of genome instability and evolution in soft-shell clam transmissible cancer (bioRxiv).</title>
        <authorList>
            <person name="Hart S.F.M."/>
            <person name="Yonemitsu M.A."/>
            <person name="Giersch R.M."/>
            <person name="Beal B.F."/>
            <person name="Arriagada G."/>
            <person name="Davis B.W."/>
            <person name="Ostrander E.A."/>
            <person name="Goff S.P."/>
            <person name="Metzger M.J."/>
        </authorList>
    </citation>
    <scope>NUCLEOTIDE SEQUENCE</scope>
    <source>
        <strain evidence="2">MELC-2E11</strain>
        <tissue evidence="2">Siphon/mantle</tissue>
    </source>
</reference>
<feature type="compositionally biased region" description="Basic residues" evidence="1">
    <location>
        <begin position="31"/>
        <end position="40"/>
    </location>
</feature>